<evidence type="ECO:0000313" key="3">
    <source>
        <dbReference type="EMBL" id="RZC40678.1"/>
    </source>
</evidence>
<feature type="region of interest" description="Disordered" evidence="1">
    <location>
        <begin position="14"/>
        <end position="38"/>
    </location>
</feature>
<dbReference type="EMBL" id="QDEB01024000">
    <property type="protein sequence ID" value="RZC40678.1"/>
    <property type="molecule type" value="Genomic_DNA"/>
</dbReference>
<gene>
    <name evidence="3" type="ORF">BDFB_000528</name>
</gene>
<feature type="compositionally biased region" description="Polar residues" evidence="1">
    <location>
        <begin position="16"/>
        <end position="38"/>
    </location>
</feature>
<evidence type="ECO:0000256" key="2">
    <source>
        <dbReference type="SAM" id="Phobius"/>
    </source>
</evidence>
<comment type="caution">
    <text evidence="3">The sequence shown here is derived from an EMBL/GenBank/DDBJ whole genome shotgun (WGS) entry which is preliminary data.</text>
</comment>
<accession>A0A482W8H8</accession>
<keyword evidence="2" id="KW-0812">Transmembrane</keyword>
<protein>
    <submittedName>
        <fullName evidence="3">Uncharacterized protein</fullName>
    </submittedName>
</protein>
<keyword evidence="4" id="KW-1185">Reference proteome</keyword>
<sequence>MVLSANKINYKGEPGVNTNYHVTRDNTNSRQSKSPQTYSDSWYVRETTTYGSSSAGAVDKEQIGYSCWCWSKSAGAAEPAMRYTNGPQSAASMVASYGVYNDATLRSDEDDDGFIPRANLYRGVVVNAAGDSSVVRASHLQQEPAPTEADSCGWCFGSQTPSTTPEARNSCLVSWCRPTILLLILVLLVVVFVLVSGILLYFNCTFKCFYVCMLTQSFDVKTCSLHIHQNTFPLPAPIY</sequence>
<keyword evidence="2" id="KW-0472">Membrane</keyword>
<name>A0A482W8H8_ASBVE</name>
<dbReference type="AlphaFoldDB" id="A0A482W8H8"/>
<evidence type="ECO:0000313" key="4">
    <source>
        <dbReference type="Proteomes" id="UP000292052"/>
    </source>
</evidence>
<organism evidence="3 4">
    <name type="scientific">Asbolus verrucosus</name>
    <name type="common">Desert ironclad beetle</name>
    <dbReference type="NCBI Taxonomy" id="1661398"/>
    <lineage>
        <taxon>Eukaryota</taxon>
        <taxon>Metazoa</taxon>
        <taxon>Ecdysozoa</taxon>
        <taxon>Arthropoda</taxon>
        <taxon>Hexapoda</taxon>
        <taxon>Insecta</taxon>
        <taxon>Pterygota</taxon>
        <taxon>Neoptera</taxon>
        <taxon>Endopterygota</taxon>
        <taxon>Coleoptera</taxon>
        <taxon>Polyphaga</taxon>
        <taxon>Cucujiformia</taxon>
        <taxon>Tenebrionidae</taxon>
        <taxon>Pimeliinae</taxon>
        <taxon>Asbolus</taxon>
    </lineage>
</organism>
<dbReference type="Proteomes" id="UP000292052">
    <property type="component" value="Unassembled WGS sequence"/>
</dbReference>
<proteinExistence type="predicted"/>
<keyword evidence="2" id="KW-1133">Transmembrane helix</keyword>
<dbReference type="OrthoDB" id="192611at2759"/>
<feature type="transmembrane region" description="Helical" evidence="2">
    <location>
        <begin position="180"/>
        <end position="202"/>
    </location>
</feature>
<reference evidence="3 4" key="1">
    <citation type="submission" date="2017-03" db="EMBL/GenBank/DDBJ databases">
        <title>Genome of the blue death feigning beetle - Asbolus verrucosus.</title>
        <authorList>
            <person name="Rider S.D."/>
        </authorList>
    </citation>
    <scope>NUCLEOTIDE SEQUENCE [LARGE SCALE GENOMIC DNA]</scope>
    <source>
        <strain evidence="3">Butters</strain>
        <tissue evidence="3">Head and leg muscle</tissue>
    </source>
</reference>
<evidence type="ECO:0000256" key="1">
    <source>
        <dbReference type="SAM" id="MobiDB-lite"/>
    </source>
</evidence>